<keyword evidence="2" id="KW-1133">Transmembrane helix</keyword>
<dbReference type="EMBL" id="JANPWZ010000315">
    <property type="protein sequence ID" value="KAJ3577747.1"/>
    <property type="molecule type" value="Genomic_DNA"/>
</dbReference>
<gene>
    <name evidence="3" type="ORF">NPX13_g2816</name>
</gene>
<feature type="region of interest" description="Disordered" evidence="1">
    <location>
        <begin position="194"/>
        <end position="213"/>
    </location>
</feature>
<dbReference type="AlphaFoldDB" id="A0A9W8TNE0"/>
<keyword evidence="2" id="KW-0812">Transmembrane</keyword>
<evidence type="ECO:0000256" key="2">
    <source>
        <dbReference type="SAM" id="Phobius"/>
    </source>
</evidence>
<proteinExistence type="predicted"/>
<comment type="caution">
    <text evidence="3">The sequence shown here is derived from an EMBL/GenBank/DDBJ whole genome shotgun (WGS) entry which is preliminary data.</text>
</comment>
<keyword evidence="4" id="KW-1185">Reference proteome</keyword>
<name>A0A9W8TNE0_9PEZI</name>
<organism evidence="3 4">
    <name type="scientific">Xylaria arbuscula</name>
    <dbReference type="NCBI Taxonomy" id="114810"/>
    <lineage>
        <taxon>Eukaryota</taxon>
        <taxon>Fungi</taxon>
        <taxon>Dikarya</taxon>
        <taxon>Ascomycota</taxon>
        <taxon>Pezizomycotina</taxon>
        <taxon>Sordariomycetes</taxon>
        <taxon>Xylariomycetidae</taxon>
        <taxon>Xylariales</taxon>
        <taxon>Xylariaceae</taxon>
        <taxon>Xylaria</taxon>
    </lineage>
</organism>
<feature type="transmembrane region" description="Helical" evidence="2">
    <location>
        <begin position="64"/>
        <end position="84"/>
    </location>
</feature>
<sequence length="213" mass="23481">MSGGSQSSNTYVILRDYERFNNDRTTTLNLDDAVTRAPTPRGRRRPPFRTAPGLAPLDHPKIEYWVSVYVSIITLVSLPVMVFYRLLLGFSLWMGLGMLGAVVSIAADYDYLCGFPFPGPRLPTHSDQCRQNEALEMQPIYDEGLDSYGYRPVDGEGAIYDSPPPYSALSTPSNSIMTNNTIITDDALAPALHHVTNDKPAGPQERARSPTGL</sequence>
<dbReference type="Proteomes" id="UP001148614">
    <property type="component" value="Unassembled WGS sequence"/>
</dbReference>
<evidence type="ECO:0000313" key="4">
    <source>
        <dbReference type="Proteomes" id="UP001148614"/>
    </source>
</evidence>
<reference evidence="3" key="1">
    <citation type="submission" date="2022-07" db="EMBL/GenBank/DDBJ databases">
        <title>Genome Sequence of Xylaria arbuscula.</title>
        <authorList>
            <person name="Buettner E."/>
        </authorList>
    </citation>
    <scope>NUCLEOTIDE SEQUENCE</scope>
    <source>
        <strain evidence="3">VT107</strain>
    </source>
</reference>
<evidence type="ECO:0000313" key="3">
    <source>
        <dbReference type="EMBL" id="KAJ3577747.1"/>
    </source>
</evidence>
<keyword evidence="2" id="KW-0472">Membrane</keyword>
<accession>A0A9W8TNE0</accession>
<evidence type="ECO:0000256" key="1">
    <source>
        <dbReference type="SAM" id="MobiDB-lite"/>
    </source>
</evidence>
<feature type="transmembrane region" description="Helical" evidence="2">
    <location>
        <begin position="90"/>
        <end position="112"/>
    </location>
</feature>
<protein>
    <submittedName>
        <fullName evidence="3">Uncharacterized protein</fullName>
    </submittedName>
</protein>